<comment type="similarity">
    <text evidence="8">Belongs to the class-I aminoacyl-tRNA synthetase family. TyrS type 1 subfamily.</text>
</comment>
<dbReference type="InterPro" id="IPR054608">
    <property type="entry name" value="SYY-like_C"/>
</dbReference>
<evidence type="ECO:0000256" key="5">
    <source>
        <dbReference type="ARBA" id="ARBA00022917"/>
    </source>
</evidence>
<reference evidence="12" key="1">
    <citation type="journal article" date="2019" name="Int. J. Syst. Evol. Microbiol.">
        <title>The Global Catalogue of Microorganisms (GCM) 10K type strain sequencing project: providing services to taxonomists for standard genome sequencing and annotation.</title>
        <authorList>
            <consortium name="The Broad Institute Genomics Platform"/>
            <consortium name="The Broad Institute Genome Sequencing Center for Infectious Disease"/>
            <person name="Wu L."/>
            <person name="Ma J."/>
        </authorList>
    </citation>
    <scope>NUCLEOTIDE SEQUENCE [LARGE SCALE GENOMIC DNA]</scope>
    <source>
        <strain evidence="12">CGMCC 4.7317</strain>
    </source>
</reference>
<dbReference type="PROSITE" id="PS00178">
    <property type="entry name" value="AA_TRNA_LIGASE_I"/>
    <property type="match status" value="1"/>
</dbReference>
<feature type="binding site" evidence="8">
    <location>
        <position position="186"/>
    </location>
    <ligand>
        <name>L-tyrosine</name>
        <dbReference type="ChEBI" id="CHEBI:58315"/>
    </ligand>
</feature>
<dbReference type="EC" id="6.1.1.1" evidence="8"/>
<comment type="subunit">
    <text evidence="8">Homodimer.</text>
</comment>
<comment type="catalytic activity">
    <reaction evidence="7 8">
        <text>tRNA(Tyr) + L-tyrosine + ATP = L-tyrosyl-tRNA(Tyr) + AMP + diphosphate + H(+)</text>
        <dbReference type="Rhea" id="RHEA:10220"/>
        <dbReference type="Rhea" id="RHEA-COMP:9706"/>
        <dbReference type="Rhea" id="RHEA-COMP:9707"/>
        <dbReference type="ChEBI" id="CHEBI:15378"/>
        <dbReference type="ChEBI" id="CHEBI:30616"/>
        <dbReference type="ChEBI" id="CHEBI:33019"/>
        <dbReference type="ChEBI" id="CHEBI:58315"/>
        <dbReference type="ChEBI" id="CHEBI:78442"/>
        <dbReference type="ChEBI" id="CHEBI:78536"/>
        <dbReference type="ChEBI" id="CHEBI:456215"/>
        <dbReference type="EC" id="6.1.1.1"/>
    </reaction>
</comment>
<evidence type="ECO:0000256" key="4">
    <source>
        <dbReference type="ARBA" id="ARBA00022884"/>
    </source>
</evidence>
<dbReference type="InterPro" id="IPR001412">
    <property type="entry name" value="aa-tRNA-synth_I_CS"/>
</dbReference>
<dbReference type="Proteomes" id="UP001596138">
    <property type="component" value="Unassembled WGS sequence"/>
</dbReference>
<evidence type="ECO:0000256" key="7">
    <source>
        <dbReference type="ARBA" id="ARBA00048248"/>
    </source>
</evidence>
<dbReference type="Pfam" id="PF00579">
    <property type="entry name" value="tRNA-synt_1b"/>
    <property type="match status" value="1"/>
</dbReference>
<comment type="caution">
    <text evidence="8">Lacks conserved residue(s) required for the propagation of feature annotation.</text>
</comment>
<keyword evidence="12" id="KW-1185">Reference proteome</keyword>
<accession>A0ABW1T2U6</accession>
<evidence type="ECO:0000313" key="12">
    <source>
        <dbReference type="Proteomes" id="UP001596138"/>
    </source>
</evidence>
<dbReference type="Pfam" id="PF22421">
    <property type="entry name" value="SYY_C-terminal"/>
    <property type="match status" value="1"/>
</dbReference>
<evidence type="ECO:0000256" key="6">
    <source>
        <dbReference type="ARBA" id="ARBA00023146"/>
    </source>
</evidence>
<comment type="caution">
    <text evidence="11">The sequence shown here is derived from an EMBL/GenBank/DDBJ whole genome shotgun (WGS) entry which is preliminary data.</text>
</comment>
<keyword evidence="2 8" id="KW-0547">Nucleotide-binding</keyword>
<feature type="short sequence motif" description="'KMSKS' region" evidence="8">
    <location>
        <begin position="246"/>
        <end position="250"/>
    </location>
</feature>
<dbReference type="InterPro" id="IPR002307">
    <property type="entry name" value="Tyr-tRNA-ligase"/>
</dbReference>
<dbReference type="NCBIfam" id="TIGR00234">
    <property type="entry name" value="tyrS"/>
    <property type="match status" value="1"/>
</dbReference>
<name>A0ABW1T2U6_9ACTN</name>
<evidence type="ECO:0000256" key="9">
    <source>
        <dbReference type="PROSITE-ProRule" id="PRU00182"/>
    </source>
</evidence>
<dbReference type="PANTHER" id="PTHR11766:SF0">
    <property type="entry name" value="TYROSINE--TRNA LIGASE, MITOCHONDRIAL"/>
    <property type="match status" value="1"/>
</dbReference>
<dbReference type="InterPro" id="IPR024107">
    <property type="entry name" value="Tyr-tRNA-ligase_bac_1"/>
</dbReference>
<organism evidence="11 12">
    <name type="scientific">Longivirga aurantiaca</name>
    <dbReference type="NCBI Taxonomy" id="1837743"/>
    <lineage>
        <taxon>Bacteria</taxon>
        <taxon>Bacillati</taxon>
        <taxon>Actinomycetota</taxon>
        <taxon>Actinomycetes</taxon>
        <taxon>Sporichthyales</taxon>
        <taxon>Sporichthyaceae</taxon>
        <taxon>Longivirga</taxon>
    </lineage>
</organism>
<feature type="binding site" evidence="8">
    <location>
        <position position="249"/>
    </location>
    <ligand>
        <name>ATP</name>
        <dbReference type="ChEBI" id="CHEBI:30616"/>
    </ligand>
</feature>
<dbReference type="HAMAP" id="MF_02006">
    <property type="entry name" value="Tyr_tRNA_synth_type1"/>
    <property type="match status" value="1"/>
</dbReference>
<dbReference type="Gene3D" id="1.10.240.10">
    <property type="entry name" value="Tyrosyl-Transfer RNA Synthetase"/>
    <property type="match status" value="1"/>
</dbReference>
<keyword evidence="1 8" id="KW-0436">Ligase</keyword>
<evidence type="ECO:0000256" key="1">
    <source>
        <dbReference type="ARBA" id="ARBA00022598"/>
    </source>
</evidence>
<evidence type="ECO:0000256" key="2">
    <source>
        <dbReference type="ARBA" id="ARBA00022741"/>
    </source>
</evidence>
<dbReference type="InterPro" id="IPR036986">
    <property type="entry name" value="S4_RNA-bd_sf"/>
</dbReference>
<feature type="domain" description="Tyrosine--tRNA ligase SYY-like C-terminal" evidence="10">
    <location>
        <begin position="356"/>
        <end position="433"/>
    </location>
</feature>
<feature type="binding site" evidence="8">
    <location>
        <position position="51"/>
    </location>
    <ligand>
        <name>L-tyrosine</name>
        <dbReference type="ChEBI" id="CHEBI:58315"/>
    </ligand>
</feature>
<keyword evidence="8" id="KW-0963">Cytoplasm</keyword>
<proteinExistence type="inferred from homology"/>
<evidence type="ECO:0000256" key="3">
    <source>
        <dbReference type="ARBA" id="ARBA00022840"/>
    </source>
</evidence>
<comment type="subcellular location">
    <subcellularLocation>
        <location evidence="8">Cytoplasm</location>
    </subcellularLocation>
</comment>
<dbReference type="PANTHER" id="PTHR11766">
    <property type="entry name" value="TYROSYL-TRNA SYNTHETASE"/>
    <property type="match status" value="1"/>
</dbReference>
<evidence type="ECO:0000259" key="10">
    <source>
        <dbReference type="Pfam" id="PF22421"/>
    </source>
</evidence>
<protein>
    <recommendedName>
        <fullName evidence="8">Tyrosine--tRNA ligase</fullName>
        <ecNumber evidence="8">6.1.1.1</ecNumber>
    </recommendedName>
    <alternativeName>
        <fullName evidence="8">Tyrosyl-tRNA synthetase</fullName>
        <shortName evidence="8">TyrRS</shortName>
    </alternativeName>
</protein>
<evidence type="ECO:0000313" key="11">
    <source>
        <dbReference type="EMBL" id="MFC6238609.1"/>
    </source>
</evidence>
<dbReference type="PRINTS" id="PR01040">
    <property type="entry name" value="TRNASYNTHTYR"/>
</dbReference>
<dbReference type="EMBL" id="JBHSTI010000008">
    <property type="protein sequence ID" value="MFC6238609.1"/>
    <property type="molecule type" value="Genomic_DNA"/>
</dbReference>
<feature type="binding site" evidence="8">
    <location>
        <position position="190"/>
    </location>
    <ligand>
        <name>L-tyrosine</name>
        <dbReference type="ChEBI" id="CHEBI:58315"/>
    </ligand>
</feature>
<dbReference type="Gene3D" id="3.40.50.620">
    <property type="entry name" value="HUPs"/>
    <property type="match status" value="1"/>
</dbReference>
<dbReference type="Gene3D" id="3.10.290.10">
    <property type="entry name" value="RNA-binding S4 domain"/>
    <property type="match status" value="1"/>
</dbReference>
<keyword evidence="4 9" id="KW-0694">RNA-binding</keyword>
<keyword evidence="6 8" id="KW-0030">Aminoacyl-tRNA synthetase</keyword>
<gene>
    <name evidence="8 11" type="primary">tyrS</name>
    <name evidence="11" type="ORF">ACFQGU_12045</name>
</gene>
<keyword evidence="3 8" id="KW-0067">ATP-binding</keyword>
<evidence type="ECO:0000256" key="8">
    <source>
        <dbReference type="HAMAP-Rule" id="MF_02006"/>
    </source>
</evidence>
<comment type="function">
    <text evidence="8">Catalyzes the attachment of tyrosine to tRNA(Tyr) in a two-step reaction: tyrosine is first activated by ATP to form Tyr-AMP and then transferred to the acceptor end of tRNA(Tyr).</text>
</comment>
<dbReference type="CDD" id="cd00805">
    <property type="entry name" value="TyrRS_core"/>
    <property type="match status" value="1"/>
</dbReference>
<sequence length="442" mass="48211">MWPVTELTDLDPAAARRVAVLDDLAWRGLIATSTDLEALRADAAAGPITLYCGFDPTAPSMHMGNLVQILTVRRFQLAGHRPLALVGGATGLIGDPKESGERTLNPAELVAEWVARFRAQLERFYDFDSPDNAAVMVNNYDWTQGLSTLEFLRDVGKHFSVNRMLDREAVAARLAGNGISYTEFSYQLLQSYDYLQLHQQYGCTLQTGGSDQWGNIVAGVDLVRRVAGSRVHALTTPLVTKSDGTKFGKTESGTVWLDAELTSPYAWYQFWLNTEDAIVPSLLRIFSFRSHEEIEALEESLRERPQAREAQRALAEELTDLVHGVAERERVEAAAKALFGQGDVADLDLATLEAALAEAPHAEVSAGEWADGLGVADALARTGLVASKGAGRRTIAEGGAYVSNVRVSEQDAVLTGADLLHGRWILLRRGRRHIGGIRVSTT</sequence>
<dbReference type="InterPro" id="IPR002305">
    <property type="entry name" value="aa-tRNA-synth_Ic"/>
</dbReference>
<keyword evidence="5 8" id="KW-0648">Protein biosynthesis</keyword>
<dbReference type="InterPro" id="IPR014729">
    <property type="entry name" value="Rossmann-like_a/b/a_fold"/>
</dbReference>
<dbReference type="RefSeq" id="WP_386766962.1">
    <property type="nucleotide sequence ID" value="NZ_JBHSTI010000008.1"/>
</dbReference>
<dbReference type="SUPFAM" id="SSF52374">
    <property type="entry name" value="Nucleotidylyl transferase"/>
    <property type="match status" value="1"/>
</dbReference>
<dbReference type="SUPFAM" id="SSF55174">
    <property type="entry name" value="Alpha-L RNA-binding motif"/>
    <property type="match status" value="1"/>
</dbReference>
<dbReference type="PROSITE" id="PS50889">
    <property type="entry name" value="S4"/>
    <property type="match status" value="1"/>
</dbReference>
<dbReference type="GO" id="GO:0004831">
    <property type="term" value="F:tyrosine-tRNA ligase activity"/>
    <property type="evidence" value="ECO:0007669"/>
    <property type="project" value="UniProtKB-EC"/>
</dbReference>
<dbReference type="InterPro" id="IPR024088">
    <property type="entry name" value="Tyr-tRNA-ligase_bac-type"/>
</dbReference>